<comment type="similarity">
    <text evidence="1 3">Belongs to the gamma-glutamylcyclotransferase family.</text>
</comment>
<dbReference type="STRING" id="135739.BTO32_14615"/>
<dbReference type="InterPro" id="IPR039126">
    <property type="entry name" value="GGACT"/>
</dbReference>
<evidence type="ECO:0000259" key="4">
    <source>
        <dbReference type="Pfam" id="PF06094"/>
    </source>
</evidence>
<dbReference type="EMBL" id="MSCW01000008">
    <property type="protein sequence ID" value="ONF42907.1"/>
    <property type="molecule type" value="Genomic_DNA"/>
</dbReference>
<dbReference type="InterPro" id="IPR036568">
    <property type="entry name" value="GGCT-like_sf"/>
</dbReference>
<protein>
    <recommendedName>
        <fullName evidence="3">Gamma-glutamylcyclotransferase family protein</fullName>
    </recommendedName>
</protein>
<gene>
    <name evidence="5" type="ORF">BTO32_14615</name>
</gene>
<evidence type="ECO:0000313" key="5">
    <source>
        <dbReference type="EMBL" id="ONF42907.1"/>
    </source>
</evidence>
<organism evidence="5 6">
    <name type="scientific">Marinobacter lutaoensis</name>
    <dbReference type="NCBI Taxonomy" id="135739"/>
    <lineage>
        <taxon>Bacteria</taxon>
        <taxon>Pseudomonadati</taxon>
        <taxon>Pseudomonadota</taxon>
        <taxon>Gammaproteobacteria</taxon>
        <taxon>Pseudomonadales</taxon>
        <taxon>Marinobacteraceae</taxon>
        <taxon>Marinobacter</taxon>
    </lineage>
</organism>
<dbReference type="GO" id="GO:0061929">
    <property type="term" value="F:gamma-glutamylaminecyclotransferase activity"/>
    <property type="evidence" value="ECO:0007669"/>
    <property type="project" value="InterPro"/>
</dbReference>
<dbReference type="PANTHER" id="PTHR12510:SF4">
    <property type="entry name" value="GAMMA-GLUTAMYLAMINECYCLOTRANSFERASE"/>
    <property type="match status" value="1"/>
</dbReference>
<feature type="domain" description="Gamma-glutamylcyclotransferase AIG2-like" evidence="4">
    <location>
        <begin position="5"/>
        <end position="117"/>
    </location>
</feature>
<dbReference type="RefSeq" id="WP_076725374.1">
    <property type="nucleotide sequence ID" value="NZ_MSCW01000008.1"/>
</dbReference>
<accession>A0A1V2DQI5</accession>
<sequence length="117" mass="13461">MKHQVIVYGTLKRGHDNHHLLARARFLGEDRLTGLTLYNLGPYPGARLEPSSGVSVEAYAVDDRTLRALDELEDCFPDRPEQSLYLRQRVATRFGPCWVYLYNRPVRASQRIDSGTW</sequence>
<dbReference type="Pfam" id="PF06094">
    <property type="entry name" value="GGACT"/>
    <property type="match status" value="1"/>
</dbReference>
<dbReference type="OrthoDB" id="482277at2"/>
<proteinExistence type="inferred from homology"/>
<dbReference type="Gene3D" id="3.10.490.10">
    <property type="entry name" value="Gamma-glutamyl cyclotransferase-like"/>
    <property type="match status" value="1"/>
</dbReference>
<dbReference type="InterPro" id="IPR009288">
    <property type="entry name" value="AIG2-like_dom"/>
</dbReference>
<feature type="active site" description="Proton acceptor" evidence="2">
    <location>
        <position position="73"/>
    </location>
</feature>
<keyword evidence="6" id="KW-1185">Reference proteome</keyword>
<reference evidence="5 6" key="1">
    <citation type="submission" date="2016-12" db="EMBL/GenBank/DDBJ databases">
        <title>Marinobacter lutaoensis whole genome sequencing.</title>
        <authorList>
            <person name="Verma A."/>
            <person name="Krishnamurthi S."/>
        </authorList>
    </citation>
    <scope>NUCLEOTIDE SEQUENCE [LARGE SCALE GENOMIC DNA]</scope>
    <source>
        <strain evidence="5 6">T5054</strain>
    </source>
</reference>
<evidence type="ECO:0000256" key="3">
    <source>
        <dbReference type="RuleBase" id="RU367036"/>
    </source>
</evidence>
<evidence type="ECO:0000256" key="1">
    <source>
        <dbReference type="ARBA" id="ARBA00008861"/>
    </source>
</evidence>
<comment type="caution">
    <text evidence="5">The sequence shown here is derived from an EMBL/GenBank/DDBJ whole genome shotgun (WGS) entry which is preliminary data.</text>
</comment>
<evidence type="ECO:0000313" key="6">
    <source>
        <dbReference type="Proteomes" id="UP000189339"/>
    </source>
</evidence>
<keyword evidence="5" id="KW-0808">Transferase</keyword>
<dbReference type="GO" id="GO:0005829">
    <property type="term" value="C:cytosol"/>
    <property type="evidence" value="ECO:0007669"/>
    <property type="project" value="TreeGrafter"/>
</dbReference>
<dbReference type="AlphaFoldDB" id="A0A1V2DQI5"/>
<dbReference type="Proteomes" id="UP000189339">
    <property type="component" value="Unassembled WGS sequence"/>
</dbReference>
<dbReference type="SUPFAM" id="SSF110857">
    <property type="entry name" value="Gamma-glutamyl cyclotransferase-like"/>
    <property type="match status" value="1"/>
</dbReference>
<name>A0A1V2DQI5_9GAMM</name>
<dbReference type="InterPro" id="IPR013024">
    <property type="entry name" value="GGCT-like"/>
</dbReference>
<dbReference type="CDD" id="cd06661">
    <property type="entry name" value="GGCT_like"/>
    <property type="match status" value="1"/>
</dbReference>
<dbReference type="GO" id="GO:0016740">
    <property type="term" value="F:transferase activity"/>
    <property type="evidence" value="ECO:0007669"/>
    <property type="project" value="UniProtKB-KW"/>
</dbReference>
<dbReference type="PANTHER" id="PTHR12510">
    <property type="entry name" value="TROPONIN C-AKIN-1 PROTEIN"/>
    <property type="match status" value="1"/>
</dbReference>
<evidence type="ECO:0000256" key="2">
    <source>
        <dbReference type="PIRSR" id="PIRSR639126-1"/>
    </source>
</evidence>